<keyword evidence="3" id="KW-0597">Phosphoprotein</keyword>
<dbReference type="InterPro" id="IPR003660">
    <property type="entry name" value="HAMP_dom"/>
</dbReference>
<feature type="domain" description="HAMP" evidence="14">
    <location>
        <begin position="314"/>
        <end position="366"/>
    </location>
</feature>
<keyword evidence="4" id="KW-0808">Transferase</keyword>
<dbReference type="Gene3D" id="3.30.450.20">
    <property type="entry name" value="PAS domain"/>
    <property type="match status" value="1"/>
</dbReference>
<dbReference type="Gene3D" id="6.10.340.10">
    <property type="match status" value="1"/>
</dbReference>
<dbReference type="eggNOG" id="COG2972">
    <property type="taxonomic scope" value="Bacteria"/>
</dbReference>
<evidence type="ECO:0000256" key="9">
    <source>
        <dbReference type="ARBA" id="ARBA00022989"/>
    </source>
</evidence>
<keyword evidence="5 13" id="KW-0812">Transmembrane</keyword>
<keyword evidence="9 13" id="KW-1133">Transmembrane helix</keyword>
<evidence type="ECO:0000256" key="6">
    <source>
        <dbReference type="ARBA" id="ARBA00022741"/>
    </source>
</evidence>
<dbReference type="STRING" id="717605.Theco_1232"/>
<dbReference type="OrthoDB" id="2503858at2"/>
<dbReference type="KEGG" id="tco:Theco_1232"/>
<feature type="transmembrane region" description="Helical" evidence="13">
    <location>
        <begin position="261"/>
        <end position="281"/>
    </location>
</feature>
<keyword evidence="16" id="KW-1185">Reference proteome</keyword>
<dbReference type="Pfam" id="PF00672">
    <property type="entry name" value="HAMP"/>
    <property type="match status" value="1"/>
</dbReference>
<dbReference type="SMART" id="SM00304">
    <property type="entry name" value="HAMP"/>
    <property type="match status" value="1"/>
</dbReference>
<keyword evidence="2" id="KW-1003">Cell membrane</keyword>
<dbReference type="CDD" id="cd12912">
    <property type="entry name" value="PDC2_MCP_like"/>
    <property type="match status" value="1"/>
</dbReference>
<dbReference type="PROSITE" id="PS50885">
    <property type="entry name" value="HAMP"/>
    <property type="match status" value="1"/>
</dbReference>
<keyword evidence="7 15" id="KW-0418">Kinase</keyword>
<dbReference type="Pfam" id="PF06580">
    <property type="entry name" value="His_kinase"/>
    <property type="match status" value="1"/>
</dbReference>
<dbReference type="GO" id="GO:0005524">
    <property type="term" value="F:ATP binding"/>
    <property type="evidence" value="ECO:0007669"/>
    <property type="project" value="UniProtKB-KW"/>
</dbReference>
<dbReference type="PANTHER" id="PTHR34220:SF11">
    <property type="entry name" value="SENSOR PROTEIN KINASE HPTS"/>
    <property type="match status" value="1"/>
</dbReference>
<dbReference type="Pfam" id="PF02518">
    <property type="entry name" value="HATPase_c"/>
    <property type="match status" value="1"/>
</dbReference>
<evidence type="ECO:0000259" key="14">
    <source>
        <dbReference type="PROSITE" id="PS50885"/>
    </source>
</evidence>
<dbReference type="InterPro" id="IPR003594">
    <property type="entry name" value="HATPase_dom"/>
</dbReference>
<dbReference type="InterPro" id="IPR036890">
    <property type="entry name" value="HATPase_C_sf"/>
</dbReference>
<reference evidence="16" key="1">
    <citation type="submission" date="2012-01" db="EMBL/GenBank/DDBJ databases">
        <title>Complete sequence of chromosome of Thermobacillus composti KWC4.</title>
        <authorList>
            <person name="Lucas S."/>
            <person name="Han J."/>
            <person name="Lapidus A."/>
            <person name="Cheng J.-F."/>
            <person name="Goodwin L."/>
            <person name="Pitluck S."/>
            <person name="Peters L."/>
            <person name="Ovchinnikova G."/>
            <person name="Teshima H."/>
            <person name="Detter J.C."/>
            <person name="Han C."/>
            <person name="Tapia R."/>
            <person name="Land M."/>
            <person name="Hauser L."/>
            <person name="Kyrpides N."/>
            <person name="Ivanova N."/>
            <person name="Pagani I."/>
            <person name="Anderson I."/>
            <person name="Woyke T."/>
        </authorList>
    </citation>
    <scope>NUCLEOTIDE SEQUENCE [LARGE SCALE GENOMIC DNA]</scope>
    <source>
        <strain evidence="16">DSM 18247 / JCM 13945 / KWC4</strain>
    </source>
</reference>
<dbReference type="GO" id="GO:0000155">
    <property type="term" value="F:phosphorelay sensor kinase activity"/>
    <property type="evidence" value="ECO:0007669"/>
    <property type="project" value="InterPro"/>
</dbReference>
<dbReference type="CDD" id="cd18773">
    <property type="entry name" value="PDC1_HK_sensor"/>
    <property type="match status" value="1"/>
</dbReference>
<keyword evidence="11 13" id="KW-0472">Membrane</keyword>
<dbReference type="RefSeq" id="WP_015254155.1">
    <property type="nucleotide sequence ID" value="NC_019897.1"/>
</dbReference>
<evidence type="ECO:0000313" key="16">
    <source>
        <dbReference type="Proteomes" id="UP000010795"/>
    </source>
</evidence>
<name>L0EAW6_THECK</name>
<dbReference type="Pfam" id="PF02743">
    <property type="entry name" value="dCache_1"/>
    <property type="match status" value="1"/>
</dbReference>
<dbReference type="CDD" id="cd06225">
    <property type="entry name" value="HAMP"/>
    <property type="match status" value="1"/>
</dbReference>
<proteinExistence type="predicted"/>
<dbReference type="PANTHER" id="PTHR34220">
    <property type="entry name" value="SENSOR HISTIDINE KINASE YPDA"/>
    <property type="match status" value="1"/>
</dbReference>
<dbReference type="InterPro" id="IPR033479">
    <property type="entry name" value="dCache_1"/>
</dbReference>
<feature type="transmembrane region" description="Helical" evidence="13">
    <location>
        <begin position="293"/>
        <end position="314"/>
    </location>
</feature>
<dbReference type="InterPro" id="IPR050640">
    <property type="entry name" value="Bact_2-comp_sensor_kinase"/>
</dbReference>
<dbReference type="HOGENOM" id="CLU_020473_6_1_9"/>
<keyword evidence="8" id="KW-0067">ATP-binding</keyword>
<comment type="subcellular location">
    <subcellularLocation>
        <location evidence="1">Cell membrane</location>
        <topology evidence="1">Multi-pass membrane protein</topology>
    </subcellularLocation>
</comment>
<dbReference type="EMBL" id="CP003255">
    <property type="protein sequence ID" value="AGA57398.1"/>
    <property type="molecule type" value="Genomic_DNA"/>
</dbReference>
<evidence type="ECO:0000256" key="5">
    <source>
        <dbReference type="ARBA" id="ARBA00022692"/>
    </source>
</evidence>
<keyword evidence="6" id="KW-0547">Nucleotide-binding</keyword>
<feature type="transmembrane region" description="Helical" evidence="13">
    <location>
        <begin position="15"/>
        <end position="35"/>
    </location>
</feature>
<evidence type="ECO:0000313" key="15">
    <source>
        <dbReference type="EMBL" id="AGA57398.1"/>
    </source>
</evidence>
<keyword evidence="10" id="KW-0902">Two-component regulatory system</keyword>
<dbReference type="SUPFAM" id="SSF55874">
    <property type="entry name" value="ATPase domain of HSP90 chaperone/DNA topoisomerase II/histidine kinase"/>
    <property type="match status" value="1"/>
</dbReference>
<evidence type="ECO:0000256" key="1">
    <source>
        <dbReference type="ARBA" id="ARBA00004651"/>
    </source>
</evidence>
<sequence>MNVLDAIRRSIKWKLVTLLAAVLLAVILLVVYLTYRITSETVIRDAEVISSQMLKQVNLNLNQYLNGYKQSFLSIASNRDTEKWFTIGAGDDLGSYVAFQEIVRNYLQVFIYHHPEVMSLTFYNLNGNEMHFTNQDELRADYTFRAEDYIERLGAESDIYHEITFPEHYRRSTQPVLTMVKRVAFGRRAGYIKLDVDLGPALAIVTDTDLGLSGKTMVTDGKGEIIVHPDLSRVKTYADADIIARLGETSGTFYRKDSREIVMFQTVPATGWKVMAVIPYYEFAENELNIRRVTIATVLIGLVLALAVVFAVVSSATHRIGTLRSAISRVKIGDLGVRVPAGGSDELADLGHAFNLMLDRLNDSVQELAETRMRQQEATMSALQSQIDSHFLYNSLETINAMADLAGHREIERIAVALSRMLRYTSDYRQMFVTVEDELQHLKHYLEICRIRFGEKLSYAIEAEDDCRRSKCLKAIIQPLAENSIRHNLDLNGRPLRLEIKVRRADSGHVRIDILDDGTGFAPEKLRELREKIACMSSRALGEHAGGVGLLNVHSRIRVCHAADPLAGVSVSNREGGGGAAVSVMFPFDSPGREEPA</sequence>
<evidence type="ECO:0000256" key="4">
    <source>
        <dbReference type="ARBA" id="ARBA00022679"/>
    </source>
</evidence>
<accession>L0EAW6</accession>
<evidence type="ECO:0000256" key="3">
    <source>
        <dbReference type="ARBA" id="ARBA00022553"/>
    </source>
</evidence>
<feature type="coiled-coil region" evidence="12">
    <location>
        <begin position="358"/>
        <end position="386"/>
    </location>
</feature>
<evidence type="ECO:0000256" key="2">
    <source>
        <dbReference type="ARBA" id="ARBA00022475"/>
    </source>
</evidence>
<organism evidence="15 16">
    <name type="scientific">Thermobacillus composti (strain DSM 18247 / JCM 13945 / KWC4)</name>
    <dbReference type="NCBI Taxonomy" id="717605"/>
    <lineage>
        <taxon>Bacteria</taxon>
        <taxon>Bacillati</taxon>
        <taxon>Bacillota</taxon>
        <taxon>Bacilli</taxon>
        <taxon>Bacillales</taxon>
        <taxon>Paenibacillaceae</taxon>
        <taxon>Thermobacillus</taxon>
    </lineage>
</organism>
<evidence type="ECO:0000256" key="13">
    <source>
        <dbReference type="SAM" id="Phobius"/>
    </source>
</evidence>
<dbReference type="SUPFAM" id="SSF158472">
    <property type="entry name" value="HAMP domain-like"/>
    <property type="match status" value="1"/>
</dbReference>
<evidence type="ECO:0000256" key="11">
    <source>
        <dbReference type="ARBA" id="ARBA00023136"/>
    </source>
</evidence>
<evidence type="ECO:0000256" key="8">
    <source>
        <dbReference type="ARBA" id="ARBA00022840"/>
    </source>
</evidence>
<dbReference type="AlphaFoldDB" id="L0EAW6"/>
<dbReference type="Gene3D" id="3.30.565.10">
    <property type="entry name" value="Histidine kinase-like ATPase, C-terminal domain"/>
    <property type="match status" value="1"/>
</dbReference>
<evidence type="ECO:0000256" key="12">
    <source>
        <dbReference type="SAM" id="Coils"/>
    </source>
</evidence>
<keyword evidence="12" id="KW-0175">Coiled coil</keyword>
<dbReference type="Proteomes" id="UP000010795">
    <property type="component" value="Chromosome"/>
</dbReference>
<evidence type="ECO:0000256" key="7">
    <source>
        <dbReference type="ARBA" id="ARBA00022777"/>
    </source>
</evidence>
<dbReference type="GO" id="GO:0005886">
    <property type="term" value="C:plasma membrane"/>
    <property type="evidence" value="ECO:0007669"/>
    <property type="project" value="UniProtKB-SubCell"/>
</dbReference>
<protein>
    <submittedName>
        <fullName evidence="15">HAMP domain-containing protein,histidine kinase,cache domain-containing protein</fullName>
    </submittedName>
</protein>
<evidence type="ECO:0000256" key="10">
    <source>
        <dbReference type="ARBA" id="ARBA00023012"/>
    </source>
</evidence>
<gene>
    <name evidence="15" type="ordered locus">Theco_1232</name>
</gene>
<dbReference type="InterPro" id="IPR010559">
    <property type="entry name" value="Sig_transdc_His_kin_internal"/>
</dbReference>